<dbReference type="InterPro" id="IPR016181">
    <property type="entry name" value="Acyl_CoA_acyltransferase"/>
</dbReference>
<dbReference type="Pfam" id="PF00583">
    <property type="entry name" value="Acetyltransf_1"/>
    <property type="match status" value="1"/>
</dbReference>
<dbReference type="Gene3D" id="3.40.630.30">
    <property type="match status" value="1"/>
</dbReference>
<dbReference type="Proteomes" id="UP001238603">
    <property type="component" value="Unassembled WGS sequence"/>
</dbReference>
<proteinExistence type="predicted"/>
<evidence type="ECO:0000313" key="4">
    <source>
        <dbReference type="EMBL" id="MDL5031138.1"/>
    </source>
</evidence>
<sequence length="165" mass="18235">MHTSTLPPVAATGLRLRLDDLSDPRIAALLEEHLADMRRVSPPESVHALDLERLKRPEVRFWTAWDAAGELLGCGALKRLSGDHAELKSMRTATVARGRGVARALLNRLLDDARDQGVRRLSLETGPQPFFAPAHALYRSAGFEACGPFEGYAEDPYSLFMTRTL</sequence>
<keyword evidence="5" id="KW-1185">Reference proteome</keyword>
<dbReference type="InterPro" id="IPR050832">
    <property type="entry name" value="Bact_Acetyltransf"/>
</dbReference>
<dbReference type="GO" id="GO:0016746">
    <property type="term" value="F:acyltransferase activity"/>
    <property type="evidence" value="ECO:0007669"/>
    <property type="project" value="UniProtKB-KW"/>
</dbReference>
<feature type="domain" description="N-acetyltransferase" evidence="3">
    <location>
        <begin position="24"/>
        <end position="165"/>
    </location>
</feature>
<reference evidence="4 5" key="1">
    <citation type="submission" date="2023-06" db="EMBL/GenBank/DDBJ databases">
        <title>Pelomonas sp. APW6 16S ribosomal RNA gene genome sequencing and assembly.</title>
        <authorList>
            <person name="Woo H."/>
        </authorList>
    </citation>
    <scope>NUCLEOTIDE SEQUENCE [LARGE SCALE GENOMIC DNA]</scope>
    <source>
        <strain evidence="4 5">APW6</strain>
    </source>
</reference>
<keyword evidence="1 4" id="KW-0808">Transferase</keyword>
<gene>
    <name evidence="4" type="ORF">QRD43_04390</name>
</gene>
<evidence type="ECO:0000256" key="2">
    <source>
        <dbReference type="ARBA" id="ARBA00023315"/>
    </source>
</evidence>
<name>A0ABT7LE56_9BURK</name>
<dbReference type="EMBL" id="JASVDS010000001">
    <property type="protein sequence ID" value="MDL5031138.1"/>
    <property type="molecule type" value="Genomic_DNA"/>
</dbReference>
<organism evidence="4 5">
    <name type="scientific">Roseateles subflavus</name>
    <dbReference type="NCBI Taxonomy" id="3053353"/>
    <lineage>
        <taxon>Bacteria</taxon>
        <taxon>Pseudomonadati</taxon>
        <taxon>Pseudomonadota</taxon>
        <taxon>Betaproteobacteria</taxon>
        <taxon>Burkholderiales</taxon>
        <taxon>Sphaerotilaceae</taxon>
        <taxon>Roseateles</taxon>
    </lineage>
</organism>
<dbReference type="InterPro" id="IPR000182">
    <property type="entry name" value="GNAT_dom"/>
</dbReference>
<dbReference type="EC" id="2.3.1.-" evidence="4"/>
<evidence type="ECO:0000256" key="1">
    <source>
        <dbReference type="ARBA" id="ARBA00022679"/>
    </source>
</evidence>
<dbReference type="RefSeq" id="WP_285981253.1">
    <property type="nucleotide sequence ID" value="NZ_JASVDS010000001.1"/>
</dbReference>
<comment type="caution">
    <text evidence="4">The sequence shown here is derived from an EMBL/GenBank/DDBJ whole genome shotgun (WGS) entry which is preliminary data.</text>
</comment>
<evidence type="ECO:0000313" key="5">
    <source>
        <dbReference type="Proteomes" id="UP001238603"/>
    </source>
</evidence>
<dbReference type="CDD" id="cd04301">
    <property type="entry name" value="NAT_SF"/>
    <property type="match status" value="1"/>
</dbReference>
<keyword evidence="2 4" id="KW-0012">Acyltransferase</keyword>
<dbReference type="SUPFAM" id="SSF55729">
    <property type="entry name" value="Acyl-CoA N-acyltransferases (Nat)"/>
    <property type="match status" value="1"/>
</dbReference>
<dbReference type="PROSITE" id="PS51186">
    <property type="entry name" value="GNAT"/>
    <property type="match status" value="1"/>
</dbReference>
<evidence type="ECO:0000259" key="3">
    <source>
        <dbReference type="PROSITE" id="PS51186"/>
    </source>
</evidence>
<dbReference type="PANTHER" id="PTHR43877:SF5">
    <property type="entry name" value="BLL8307 PROTEIN"/>
    <property type="match status" value="1"/>
</dbReference>
<dbReference type="PANTHER" id="PTHR43877">
    <property type="entry name" value="AMINOALKYLPHOSPHONATE N-ACETYLTRANSFERASE-RELATED-RELATED"/>
    <property type="match status" value="1"/>
</dbReference>
<protein>
    <submittedName>
        <fullName evidence="4">GNAT family N-acetyltransferase</fullName>
        <ecNumber evidence="4">2.3.1.-</ecNumber>
    </submittedName>
</protein>
<accession>A0ABT7LE56</accession>